<dbReference type="EMBL" id="JAWRVE010000117">
    <property type="protein sequence ID" value="KAL1856994.1"/>
    <property type="molecule type" value="Genomic_DNA"/>
</dbReference>
<feature type="non-terminal residue" evidence="2">
    <location>
        <position position="69"/>
    </location>
</feature>
<protein>
    <submittedName>
        <fullName evidence="2">Uncharacterized protein</fullName>
    </submittedName>
</protein>
<reference evidence="2 3" key="1">
    <citation type="journal article" date="2024" name="IMA Fungus">
        <title>IMA Genome - F19 : A genome assembly and annotation guide to empower mycologists, including annotated draft genome sequences of Ceratocystis pirilliformis, Diaporthe australafricana, Fusarium ophioides, Paecilomyces lecythidis, and Sporothrix stenoceras.</title>
        <authorList>
            <person name="Aylward J."/>
            <person name="Wilson A.M."/>
            <person name="Visagie C.M."/>
            <person name="Spraker J."/>
            <person name="Barnes I."/>
            <person name="Buitendag C."/>
            <person name="Ceriani C."/>
            <person name="Del Mar Angel L."/>
            <person name="du Plessis D."/>
            <person name="Fuchs T."/>
            <person name="Gasser K."/>
            <person name="Kramer D."/>
            <person name="Li W."/>
            <person name="Munsamy K."/>
            <person name="Piso A."/>
            <person name="Price J.L."/>
            <person name="Sonnekus B."/>
            <person name="Thomas C."/>
            <person name="van der Nest A."/>
            <person name="van Dijk A."/>
            <person name="van Heerden A."/>
            <person name="van Vuuren N."/>
            <person name="Yilmaz N."/>
            <person name="Duong T.A."/>
            <person name="van der Merwe N.A."/>
            <person name="Wingfield M.J."/>
            <person name="Wingfield B.D."/>
        </authorList>
    </citation>
    <scope>NUCLEOTIDE SEQUENCE [LARGE SCALE GENOMIC DNA]</scope>
    <source>
        <strain evidence="2 3">CMW 18300</strain>
    </source>
</reference>
<gene>
    <name evidence="2" type="ORF">Daus18300_010554</name>
</gene>
<feature type="region of interest" description="Disordered" evidence="1">
    <location>
        <begin position="1"/>
        <end position="27"/>
    </location>
</feature>
<comment type="caution">
    <text evidence="2">The sequence shown here is derived from an EMBL/GenBank/DDBJ whole genome shotgun (WGS) entry which is preliminary data.</text>
</comment>
<keyword evidence="3" id="KW-1185">Reference proteome</keyword>
<evidence type="ECO:0000313" key="2">
    <source>
        <dbReference type="EMBL" id="KAL1856994.1"/>
    </source>
</evidence>
<feature type="compositionally biased region" description="Low complexity" evidence="1">
    <location>
        <begin position="1"/>
        <end position="13"/>
    </location>
</feature>
<proteinExistence type="predicted"/>
<evidence type="ECO:0000313" key="3">
    <source>
        <dbReference type="Proteomes" id="UP001583177"/>
    </source>
</evidence>
<accession>A0ABR3W9Z1</accession>
<dbReference type="Proteomes" id="UP001583177">
    <property type="component" value="Unassembled WGS sequence"/>
</dbReference>
<name>A0ABR3W9Z1_9PEZI</name>
<organism evidence="2 3">
    <name type="scientific">Diaporthe australafricana</name>
    <dbReference type="NCBI Taxonomy" id="127596"/>
    <lineage>
        <taxon>Eukaryota</taxon>
        <taxon>Fungi</taxon>
        <taxon>Dikarya</taxon>
        <taxon>Ascomycota</taxon>
        <taxon>Pezizomycotina</taxon>
        <taxon>Sordariomycetes</taxon>
        <taxon>Sordariomycetidae</taxon>
        <taxon>Diaporthales</taxon>
        <taxon>Diaporthaceae</taxon>
        <taxon>Diaporthe</taxon>
    </lineage>
</organism>
<evidence type="ECO:0000256" key="1">
    <source>
        <dbReference type="SAM" id="MobiDB-lite"/>
    </source>
</evidence>
<sequence>MSTRRLAQAQAQAQRRKARNGPPSARDSRSLWLLWGLQQEEKTNPLVLLATADQWRQLVQQLCFRTSGT</sequence>